<evidence type="ECO:0000259" key="1">
    <source>
        <dbReference type="Pfam" id="PF07929"/>
    </source>
</evidence>
<organism evidence="2 3">
    <name type="scientific">Virgibacillus siamensis</name>
    <dbReference type="NCBI Taxonomy" id="480071"/>
    <lineage>
        <taxon>Bacteria</taxon>
        <taxon>Bacillati</taxon>
        <taxon>Bacillota</taxon>
        <taxon>Bacilli</taxon>
        <taxon>Bacillales</taxon>
        <taxon>Bacillaceae</taxon>
        <taxon>Virgibacillus</taxon>
    </lineage>
</organism>
<gene>
    <name evidence="2" type="ORF">GCM10009001_05170</name>
</gene>
<dbReference type="InterPro" id="IPR024047">
    <property type="entry name" value="MM3350-like_sf"/>
</dbReference>
<keyword evidence="3" id="KW-1185">Reference proteome</keyword>
<dbReference type="EMBL" id="BAAADS010000001">
    <property type="protein sequence ID" value="GAA0591987.1"/>
    <property type="molecule type" value="Genomic_DNA"/>
</dbReference>
<dbReference type="Gene3D" id="3.10.290.30">
    <property type="entry name" value="MM3350-like"/>
    <property type="match status" value="1"/>
</dbReference>
<dbReference type="RefSeq" id="WP_343810013.1">
    <property type="nucleotide sequence ID" value="NZ_BAAADS010000001.1"/>
</dbReference>
<reference evidence="3" key="1">
    <citation type="journal article" date="2019" name="Int. J. Syst. Evol. Microbiol.">
        <title>The Global Catalogue of Microorganisms (GCM) 10K type strain sequencing project: providing services to taxonomists for standard genome sequencing and annotation.</title>
        <authorList>
            <consortium name="The Broad Institute Genomics Platform"/>
            <consortium name="The Broad Institute Genome Sequencing Center for Infectious Disease"/>
            <person name="Wu L."/>
            <person name="Ma J."/>
        </authorList>
    </citation>
    <scope>NUCLEOTIDE SEQUENCE [LARGE SCALE GENOMIC DNA]</scope>
    <source>
        <strain evidence="3">JCM 15395</strain>
    </source>
</reference>
<evidence type="ECO:0000313" key="2">
    <source>
        <dbReference type="EMBL" id="GAA0591987.1"/>
    </source>
</evidence>
<dbReference type="SUPFAM" id="SSF159941">
    <property type="entry name" value="MM3350-like"/>
    <property type="match status" value="1"/>
</dbReference>
<dbReference type="InterPro" id="IPR012912">
    <property type="entry name" value="Plasmid_pRiA4b_Orf3-like"/>
</dbReference>
<comment type="caution">
    <text evidence="2">The sequence shown here is derived from an EMBL/GenBank/DDBJ whole genome shotgun (WGS) entry which is preliminary data.</text>
</comment>
<dbReference type="Proteomes" id="UP001500866">
    <property type="component" value="Unassembled WGS sequence"/>
</dbReference>
<sequence length="42" mass="4984">MILEFKVTLKDVGVPVWRKIQIDENTDFAQFHRVLQMKIKAP</sequence>
<name>A0ABP3QM96_9BACI</name>
<accession>A0ABP3QM96</accession>
<protein>
    <recommendedName>
        <fullName evidence="1">Plasmid pRiA4b Orf3-like domain-containing protein</fullName>
    </recommendedName>
</protein>
<evidence type="ECO:0000313" key="3">
    <source>
        <dbReference type="Proteomes" id="UP001500866"/>
    </source>
</evidence>
<proteinExistence type="predicted"/>
<dbReference type="Pfam" id="PF07929">
    <property type="entry name" value="PRiA4_ORF3"/>
    <property type="match status" value="1"/>
</dbReference>
<feature type="domain" description="Plasmid pRiA4b Orf3-like" evidence="1">
    <location>
        <begin position="2"/>
        <end position="38"/>
    </location>
</feature>